<evidence type="ECO:0000313" key="3">
    <source>
        <dbReference type="Proteomes" id="UP001458880"/>
    </source>
</evidence>
<dbReference type="EMBL" id="JASPKY010000960">
    <property type="protein sequence ID" value="KAK9679885.1"/>
    <property type="molecule type" value="Genomic_DNA"/>
</dbReference>
<reference evidence="2 3" key="1">
    <citation type="journal article" date="2024" name="BMC Genomics">
        <title>De novo assembly and annotation of Popillia japonica's genome with initial clues to its potential as an invasive pest.</title>
        <authorList>
            <person name="Cucini C."/>
            <person name="Boschi S."/>
            <person name="Funari R."/>
            <person name="Cardaioli E."/>
            <person name="Iannotti N."/>
            <person name="Marturano G."/>
            <person name="Paoli F."/>
            <person name="Bruttini M."/>
            <person name="Carapelli A."/>
            <person name="Frati F."/>
            <person name="Nardi F."/>
        </authorList>
    </citation>
    <scope>NUCLEOTIDE SEQUENCE [LARGE SCALE GENOMIC DNA]</scope>
    <source>
        <strain evidence="2">DMR45628</strain>
    </source>
</reference>
<evidence type="ECO:0000313" key="2">
    <source>
        <dbReference type="EMBL" id="KAK9679885.1"/>
    </source>
</evidence>
<gene>
    <name evidence="2" type="ORF">QE152_g39640</name>
</gene>
<feature type="region of interest" description="Disordered" evidence="1">
    <location>
        <begin position="1"/>
        <end position="34"/>
    </location>
</feature>
<dbReference type="Proteomes" id="UP001458880">
    <property type="component" value="Unassembled WGS sequence"/>
</dbReference>
<evidence type="ECO:0000256" key="1">
    <source>
        <dbReference type="SAM" id="MobiDB-lite"/>
    </source>
</evidence>
<keyword evidence="3" id="KW-1185">Reference proteome</keyword>
<name>A0AAW1HT86_POPJA</name>
<proteinExistence type="predicted"/>
<dbReference type="AlphaFoldDB" id="A0AAW1HT86"/>
<accession>A0AAW1HT86</accession>
<feature type="compositionally biased region" description="Acidic residues" evidence="1">
    <location>
        <begin position="18"/>
        <end position="30"/>
    </location>
</feature>
<protein>
    <submittedName>
        <fullName evidence="2">Uncharacterized protein</fullName>
    </submittedName>
</protein>
<comment type="caution">
    <text evidence="2">The sequence shown here is derived from an EMBL/GenBank/DDBJ whole genome shotgun (WGS) entry which is preliminary data.</text>
</comment>
<organism evidence="2 3">
    <name type="scientific">Popillia japonica</name>
    <name type="common">Japanese beetle</name>
    <dbReference type="NCBI Taxonomy" id="7064"/>
    <lineage>
        <taxon>Eukaryota</taxon>
        <taxon>Metazoa</taxon>
        <taxon>Ecdysozoa</taxon>
        <taxon>Arthropoda</taxon>
        <taxon>Hexapoda</taxon>
        <taxon>Insecta</taxon>
        <taxon>Pterygota</taxon>
        <taxon>Neoptera</taxon>
        <taxon>Endopterygota</taxon>
        <taxon>Coleoptera</taxon>
        <taxon>Polyphaga</taxon>
        <taxon>Scarabaeiformia</taxon>
        <taxon>Scarabaeidae</taxon>
        <taxon>Rutelinae</taxon>
        <taxon>Popillia</taxon>
    </lineage>
</organism>
<sequence length="92" mass="11027">MRSDSVIVKDINQRDNENDNEIEEEEDSCDEAEHIPTNEEALSAIKLLKTLYYRQRETSPQIIDKVRELEMDIEKQFWRAKTVQRKIADFFH</sequence>